<dbReference type="GO" id="GO:0017108">
    <property type="term" value="F:5'-flap endonuclease activity"/>
    <property type="evidence" value="ECO:0007669"/>
    <property type="project" value="TreeGrafter"/>
</dbReference>
<dbReference type="SMART" id="SM00279">
    <property type="entry name" value="HhH2"/>
    <property type="match status" value="1"/>
</dbReference>
<dbReference type="SUPFAM" id="SSF47807">
    <property type="entry name" value="5' to 3' exonuclease, C-terminal subdomain"/>
    <property type="match status" value="1"/>
</dbReference>
<name>A0A507BXN7_9FUNG</name>
<dbReference type="InterPro" id="IPR006085">
    <property type="entry name" value="XPG_DNA_repair_N"/>
</dbReference>
<dbReference type="GeneID" id="42005885"/>
<evidence type="ECO:0000256" key="3">
    <source>
        <dbReference type="ARBA" id="ARBA00022723"/>
    </source>
</evidence>
<evidence type="ECO:0000256" key="2">
    <source>
        <dbReference type="ARBA" id="ARBA00022722"/>
    </source>
</evidence>
<keyword evidence="6" id="KW-0460">Magnesium</keyword>
<dbReference type="AlphaFoldDB" id="A0A507BXN7"/>
<accession>A0A507BXN7</accession>
<protein>
    <recommendedName>
        <fullName evidence="8">XPG N-terminal domain-containing protein</fullName>
    </recommendedName>
</protein>
<keyword evidence="2" id="KW-0540">Nuclease</keyword>
<evidence type="ECO:0000313" key="10">
    <source>
        <dbReference type="Proteomes" id="UP000319731"/>
    </source>
</evidence>
<dbReference type="PANTHER" id="PTHR11081:SF9">
    <property type="entry name" value="FLAP ENDONUCLEASE 1"/>
    <property type="match status" value="1"/>
</dbReference>
<organism evidence="9 10">
    <name type="scientific">Synchytrium microbalum</name>
    <dbReference type="NCBI Taxonomy" id="1806994"/>
    <lineage>
        <taxon>Eukaryota</taxon>
        <taxon>Fungi</taxon>
        <taxon>Fungi incertae sedis</taxon>
        <taxon>Chytridiomycota</taxon>
        <taxon>Chytridiomycota incertae sedis</taxon>
        <taxon>Chytridiomycetes</taxon>
        <taxon>Synchytriales</taxon>
        <taxon>Synchytriaceae</taxon>
        <taxon>Synchytrium</taxon>
    </lineage>
</organism>
<dbReference type="Gene3D" id="1.10.150.20">
    <property type="entry name" value="5' to 3' exonuclease, C-terminal subdomain"/>
    <property type="match status" value="1"/>
</dbReference>
<dbReference type="STRING" id="1806994.A0A507BXN7"/>
<dbReference type="Gene3D" id="3.40.50.1010">
    <property type="entry name" value="5'-nuclease"/>
    <property type="match status" value="2"/>
</dbReference>
<dbReference type="GO" id="GO:0006281">
    <property type="term" value="P:DNA repair"/>
    <property type="evidence" value="ECO:0007669"/>
    <property type="project" value="UniProtKB-ARBA"/>
</dbReference>
<keyword evidence="5" id="KW-0378">Hydrolase</keyword>
<gene>
    <name evidence="9" type="ORF">SmJEL517_g04660</name>
</gene>
<comment type="cofactor">
    <cofactor evidence="1">
        <name>Mg(2+)</name>
        <dbReference type="ChEBI" id="CHEBI:18420"/>
    </cofactor>
</comment>
<feature type="domain" description="XPG N-terminal" evidence="8">
    <location>
        <begin position="1"/>
        <end position="114"/>
    </location>
</feature>
<dbReference type="RefSeq" id="XP_031023442.1">
    <property type="nucleotide sequence ID" value="XM_031170588.1"/>
</dbReference>
<keyword evidence="3" id="KW-0479">Metal-binding</keyword>
<dbReference type="Proteomes" id="UP000319731">
    <property type="component" value="Unassembled WGS sequence"/>
</dbReference>
<dbReference type="GO" id="GO:0003677">
    <property type="term" value="F:DNA binding"/>
    <property type="evidence" value="ECO:0007669"/>
    <property type="project" value="InterPro"/>
</dbReference>
<dbReference type="PRINTS" id="PR00853">
    <property type="entry name" value="XPGRADSUPER"/>
</dbReference>
<keyword evidence="10" id="KW-1185">Reference proteome</keyword>
<evidence type="ECO:0000313" key="9">
    <source>
        <dbReference type="EMBL" id="TPX32192.1"/>
    </source>
</evidence>
<dbReference type="InterPro" id="IPR008918">
    <property type="entry name" value="HhH2"/>
</dbReference>
<evidence type="ECO:0000256" key="6">
    <source>
        <dbReference type="ARBA" id="ARBA00022842"/>
    </source>
</evidence>
<feature type="compositionally biased region" description="Pro residues" evidence="7">
    <location>
        <begin position="169"/>
        <end position="181"/>
    </location>
</feature>
<dbReference type="SUPFAM" id="SSF88723">
    <property type="entry name" value="PIN domain-like"/>
    <property type="match status" value="1"/>
</dbReference>
<evidence type="ECO:0000256" key="5">
    <source>
        <dbReference type="ARBA" id="ARBA00022801"/>
    </source>
</evidence>
<sequence length="474" mass="52818">MGVRNLIPHLKRYAPSSLKEVSLSHFAHQPLAIDGTLFAYQALYTSYKRGGRDHESEEQMSDAALILRGIYYVARKLTFHNVQPLFIFDGPGTGVRSIVKAVERERRRERRKELLSAIESEEQRHDRLDHLNDLLNIMSHLSSSQLDYVTADLETAAALMTDEEATSIQPPPDKPSRPPPETAAKDIEHVKNMLEAHVDNLLKIQSADDESRPVKSAAREELALIEAIKQEGALNPEHIIHLQLLQKHHLTRQDKLRSRIAQVTPNLVKQAAHLLDLMNISHYTIEKDDYEGEMVCASLASHGLVSATLTEDTDAIVAGDGLVIQKLGRNILDKDLVTVVDPQLARDGLQLSRSQFVDLCILMGTDFSSTIEGIGPVRAFGLIQKFGSIENILKNQPKLVTGDTFLPEIARGVFTRQYVPDDNLISLAEKTRTHVKQVDDTAALRYLNEQGVMDVGYGRAEGDGGVRLEKFPGE</sequence>
<dbReference type="Pfam" id="PF00867">
    <property type="entry name" value="XPG_I"/>
    <property type="match status" value="1"/>
</dbReference>
<reference evidence="9 10" key="1">
    <citation type="journal article" date="2019" name="Sci. Rep.">
        <title>Comparative genomics of chytrid fungi reveal insights into the obligate biotrophic and pathogenic lifestyle of Synchytrium endobioticum.</title>
        <authorList>
            <person name="van de Vossenberg B.T.L.H."/>
            <person name="Warris S."/>
            <person name="Nguyen H.D.T."/>
            <person name="van Gent-Pelzer M.P.E."/>
            <person name="Joly D.L."/>
            <person name="van de Geest H.C."/>
            <person name="Bonants P.J.M."/>
            <person name="Smith D.S."/>
            <person name="Levesque C.A."/>
            <person name="van der Lee T.A.J."/>
        </authorList>
    </citation>
    <scope>NUCLEOTIDE SEQUENCE [LARGE SCALE GENOMIC DNA]</scope>
    <source>
        <strain evidence="9 10">JEL517</strain>
    </source>
</reference>
<evidence type="ECO:0000259" key="8">
    <source>
        <dbReference type="SMART" id="SM00485"/>
    </source>
</evidence>
<dbReference type="EMBL" id="QEAO01000033">
    <property type="protein sequence ID" value="TPX32192.1"/>
    <property type="molecule type" value="Genomic_DNA"/>
</dbReference>
<comment type="caution">
    <text evidence="9">The sequence shown here is derived from an EMBL/GenBank/DDBJ whole genome shotgun (WGS) entry which is preliminary data.</text>
</comment>
<dbReference type="OrthoDB" id="2113256at2759"/>
<dbReference type="SMART" id="SM00485">
    <property type="entry name" value="XPGN"/>
    <property type="match status" value="1"/>
</dbReference>
<proteinExistence type="predicted"/>
<evidence type="ECO:0000256" key="1">
    <source>
        <dbReference type="ARBA" id="ARBA00001946"/>
    </source>
</evidence>
<dbReference type="InterPro" id="IPR006086">
    <property type="entry name" value="XPG-I_dom"/>
</dbReference>
<dbReference type="PANTHER" id="PTHR11081">
    <property type="entry name" value="FLAP ENDONUCLEASE FAMILY MEMBER"/>
    <property type="match status" value="1"/>
</dbReference>
<dbReference type="Pfam" id="PF00752">
    <property type="entry name" value="XPG_N"/>
    <property type="match status" value="1"/>
</dbReference>
<keyword evidence="4" id="KW-0255">Endonuclease</keyword>
<dbReference type="InterPro" id="IPR036279">
    <property type="entry name" value="5-3_exonuclease_C_sf"/>
</dbReference>
<dbReference type="GO" id="GO:0046872">
    <property type="term" value="F:metal ion binding"/>
    <property type="evidence" value="ECO:0007669"/>
    <property type="project" value="UniProtKB-KW"/>
</dbReference>
<evidence type="ECO:0000256" key="4">
    <source>
        <dbReference type="ARBA" id="ARBA00022759"/>
    </source>
</evidence>
<feature type="region of interest" description="Disordered" evidence="7">
    <location>
        <begin position="162"/>
        <end position="183"/>
    </location>
</feature>
<evidence type="ECO:0000256" key="7">
    <source>
        <dbReference type="SAM" id="MobiDB-lite"/>
    </source>
</evidence>
<dbReference type="InterPro" id="IPR006084">
    <property type="entry name" value="XPG/Rad2"/>
</dbReference>
<dbReference type="InterPro" id="IPR029060">
    <property type="entry name" value="PIN-like_dom_sf"/>
</dbReference>